<dbReference type="SMART" id="SM00342">
    <property type="entry name" value="HTH_ARAC"/>
    <property type="match status" value="1"/>
</dbReference>
<organism evidence="5 6">
    <name type="scientific">Massilia niabensis</name>
    <dbReference type="NCBI Taxonomy" id="544910"/>
    <lineage>
        <taxon>Bacteria</taxon>
        <taxon>Pseudomonadati</taxon>
        <taxon>Pseudomonadota</taxon>
        <taxon>Betaproteobacteria</taxon>
        <taxon>Burkholderiales</taxon>
        <taxon>Oxalobacteraceae</taxon>
        <taxon>Telluria group</taxon>
        <taxon>Massilia</taxon>
    </lineage>
</organism>
<dbReference type="Proteomes" id="UP001596050">
    <property type="component" value="Unassembled WGS sequence"/>
</dbReference>
<dbReference type="PANTHER" id="PTHR46796:SF14">
    <property type="entry name" value="TRANSCRIPTIONAL REGULATORY PROTEIN"/>
    <property type="match status" value="1"/>
</dbReference>
<evidence type="ECO:0000259" key="4">
    <source>
        <dbReference type="PROSITE" id="PS01124"/>
    </source>
</evidence>
<dbReference type="InterPro" id="IPR050204">
    <property type="entry name" value="AraC_XylS_family_regulators"/>
</dbReference>
<accession>A0ABW0L3V3</accession>
<dbReference type="RefSeq" id="WP_379782467.1">
    <property type="nucleotide sequence ID" value="NZ_JBHSMU010000009.1"/>
</dbReference>
<sequence length="314" mass="34020">MSVISSQDASLQHDSPVPAALADNGGIVDVLDSCRLMAGAEVHVGQGLSLVWIARGAVNLEWRSQRGSWGPLLLRDGDFYLSTSELVQLRRAHQCGSDFEGIRVDISRNVLSRCANNHGDAAAALPGHAITGSADPTLRALLELLRSARSQSTSLSTPFVDGVAQAVVAQLVSCPASAPREPGSHYHGLAPYKFRLVSRAMRERLTEPFDLEHLAGLAGLSTFHFSRSFKKASGVAPSRYFQHLRIEQAKRMLSSENQSIIDIAMAVGFRSPSHFSQVFREVAGVSPSEYRNRFALMQNLPPASVPLLQQHAST</sequence>
<name>A0ABW0L3V3_9BURK</name>
<dbReference type="PANTHER" id="PTHR46796">
    <property type="entry name" value="HTH-TYPE TRANSCRIPTIONAL ACTIVATOR RHAS-RELATED"/>
    <property type="match status" value="1"/>
</dbReference>
<keyword evidence="6" id="KW-1185">Reference proteome</keyword>
<dbReference type="Gene3D" id="1.10.10.60">
    <property type="entry name" value="Homeodomain-like"/>
    <property type="match status" value="2"/>
</dbReference>
<dbReference type="PROSITE" id="PS01124">
    <property type="entry name" value="HTH_ARAC_FAMILY_2"/>
    <property type="match status" value="1"/>
</dbReference>
<evidence type="ECO:0000313" key="5">
    <source>
        <dbReference type="EMBL" id="MFC5460031.1"/>
    </source>
</evidence>
<keyword evidence="3" id="KW-0804">Transcription</keyword>
<gene>
    <name evidence="5" type="ORF">ACFPN5_09435</name>
</gene>
<keyword evidence="1" id="KW-0805">Transcription regulation</keyword>
<evidence type="ECO:0000256" key="2">
    <source>
        <dbReference type="ARBA" id="ARBA00023125"/>
    </source>
</evidence>
<dbReference type="InterPro" id="IPR020449">
    <property type="entry name" value="Tscrpt_reg_AraC-type_HTH"/>
</dbReference>
<dbReference type="SUPFAM" id="SSF46689">
    <property type="entry name" value="Homeodomain-like"/>
    <property type="match status" value="2"/>
</dbReference>
<evidence type="ECO:0000313" key="6">
    <source>
        <dbReference type="Proteomes" id="UP001596050"/>
    </source>
</evidence>
<dbReference type="InterPro" id="IPR009057">
    <property type="entry name" value="Homeodomain-like_sf"/>
</dbReference>
<comment type="caution">
    <text evidence="5">The sequence shown here is derived from an EMBL/GenBank/DDBJ whole genome shotgun (WGS) entry which is preliminary data.</text>
</comment>
<feature type="domain" description="HTH araC/xylS-type" evidence="4">
    <location>
        <begin position="195"/>
        <end position="293"/>
    </location>
</feature>
<evidence type="ECO:0000256" key="3">
    <source>
        <dbReference type="ARBA" id="ARBA00023163"/>
    </source>
</evidence>
<proteinExistence type="predicted"/>
<dbReference type="Pfam" id="PF12833">
    <property type="entry name" value="HTH_18"/>
    <property type="match status" value="1"/>
</dbReference>
<protein>
    <submittedName>
        <fullName evidence="5">Helix-turn-helix domain-containing protein</fullName>
    </submittedName>
</protein>
<dbReference type="EMBL" id="JBHSMU010000009">
    <property type="protein sequence ID" value="MFC5460031.1"/>
    <property type="molecule type" value="Genomic_DNA"/>
</dbReference>
<evidence type="ECO:0000256" key="1">
    <source>
        <dbReference type="ARBA" id="ARBA00023015"/>
    </source>
</evidence>
<dbReference type="PROSITE" id="PS00041">
    <property type="entry name" value="HTH_ARAC_FAMILY_1"/>
    <property type="match status" value="1"/>
</dbReference>
<dbReference type="PRINTS" id="PR00032">
    <property type="entry name" value="HTHARAC"/>
</dbReference>
<dbReference type="InterPro" id="IPR018060">
    <property type="entry name" value="HTH_AraC"/>
</dbReference>
<keyword evidence="2" id="KW-0238">DNA-binding</keyword>
<reference evidence="6" key="1">
    <citation type="journal article" date="2019" name="Int. J. Syst. Evol. Microbiol.">
        <title>The Global Catalogue of Microorganisms (GCM) 10K type strain sequencing project: providing services to taxonomists for standard genome sequencing and annotation.</title>
        <authorList>
            <consortium name="The Broad Institute Genomics Platform"/>
            <consortium name="The Broad Institute Genome Sequencing Center for Infectious Disease"/>
            <person name="Wu L."/>
            <person name="Ma J."/>
        </authorList>
    </citation>
    <scope>NUCLEOTIDE SEQUENCE [LARGE SCALE GENOMIC DNA]</scope>
    <source>
        <strain evidence="6">KACC 12649</strain>
    </source>
</reference>
<dbReference type="InterPro" id="IPR018062">
    <property type="entry name" value="HTH_AraC-typ_CS"/>
</dbReference>